<evidence type="ECO:0000256" key="2">
    <source>
        <dbReference type="SAM" id="SignalP"/>
    </source>
</evidence>
<dbReference type="EMBL" id="FOMG01000035">
    <property type="protein sequence ID" value="SFD35145.1"/>
    <property type="molecule type" value="Genomic_DNA"/>
</dbReference>
<organism evidence="3 4">
    <name type="scientific">Clostridium uliginosum</name>
    <dbReference type="NCBI Taxonomy" id="119641"/>
    <lineage>
        <taxon>Bacteria</taxon>
        <taxon>Bacillati</taxon>
        <taxon>Bacillota</taxon>
        <taxon>Clostridia</taxon>
        <taxon>Eubacteriales</taxon>
        <taxon>Clostridiaceae</taxon>
        <taxon>Clostridium</taxon>
    </lineage>
</organism>
<evidence type="ECO:0000313" key="4">
    <source>
        <dbReference type="Proteomes" id="UP000199263"/>
    </source>
</evidence>
<feature type="compositionally biased region" description="Basic and acidic residues" evidence="1">
    <location>
        <begin position="151"/>
        <end position="164"/>
    </location>
</feature>
<dbReference type="Proteomes" id="UP000199263">
    <property type="component" value="Unassembled WGS sequence"/>
</dbReference>
<evidence type="ECO:0000256" key="1">
    <source>
        <dbReference type="SAM" id="MobiDB-lite"/>
    </source>
</evidence>
<gene>
    <name evidence="3" type="ORF">SAMN05421842_13518</name>
</gene>
<feature type="region of interest" description="Disordered" evidence="1">
    <location>
        <begin position="142"/>
        <end position="164"/>
    </location>
</feature>
<keyword evidence="2" id="KW-0732">Signal</keyword>
<dbReference type="RefSeq" id="WP_090094127.1">
    <property type="nucleotide sequence ID" value="NZ_FOMG01000035.1"/>
</dbReference>
<feature type="chain" id="PRO_5011560554" evidence="2">
    <location>
        <begin position="30"/>
        <end position="164"/>
    </location>
</feature>
<dbReference type="AlphaFoldDB" id="A0A1I1RLF9"/>
<feature type="signal peptide" evidence="2">
    <location>
        <begin position="1"/>
        <end position="29"/>
    </location>
</feature>
<sequence length="164" mass="16762">MNKKTIKSTLLIVAALTTMCLIPSVGASAKVRPTSLIEKLADRPREKSITIPLLSGEKVTIGVMADADANSGIDGLSTKTATGLAISSSTGKSVNISTATSTGVAYSHETGATTGALAGISIKTSEGEAAGIKIGGHYSSKDGWVSQSGKWHNEDTNTDVTPKE</sequence>
<accession>A0A1I1RLF9</accession>
<keyword evidence="4" id="KW-1185">Reference proteome</keyword>
<evidence type="ECO:0000313" key="3">
    <source>
        <dbReference type="EMBL" id="SFD35145.1"/>
    </source>
</evidence>
<name>A0A1I1RLF9_9CLOT</name>
<protein>
    <submittedName>
        <fullName evidence="3">Uncharacterized protein</fullName>
    </submittedName>
</protein>
<reference evidence="3 4" key="1">
    <citation type="submission" date="2016-10" db="EMBL/GenBank/DDBJ databases">
        <authorList>
            <person name="de Groot N.N."/>
        </authorList>
    </citation>
    <scope>NUCLEOTIDE SEQUENCE [LARGE SCALE GENOMIC DNA]</scope>
    <source>
        <strain evidence="3 4">DSM 12992</strain>
    </source>
</reference>
<proteinExistence type="predicted"/>
<dbReference type="OrthoDB" id="9990522at2"/>